<proteinExistence type="predicted"/>
<feature type="region of interest" description="Disordered" evidence="1">
    <location>
        <begin position="172"/>
        <end position="269"/>
    </location>
</feature>
<evidence type="ECO:0000313" key="4">
    <source>
        <dbReference type="Proteomes" id="UP000245086"/>
    </source>
</evidence>
<dbReference type="EMBL" id="BFBR01000005">
    <property type="protein sequence ID" value="GBF58291.1"/>
    <property type="molecule type" value="Genomic_DNA"/>
</dbReference>
<name>A0A2P2EB59_9PROT</name>
<dbReference type="InterPro" id="IPR045795">
    <property type="entry name" value="SLT_4"/>
</dbReference>
<keyword evidence="4" id="KW-1185">Reference proteome</keyword>
<comment type="caution">
    <text evidence="3">The sequence shown here is derived from an EMBL/GenBank/DDBJ whole genome shotgun (WGS) entry which is preliminary data.</text>
</comment>
<gene>
    <name evidence="3" type="ORF">PbB2_01964</name>
</gene>
<organism evidence="3 4">
    <name type="scientific">Candidatus Phycosocius bacilliformis</name>
    <dbReference type="NCBI Taxonomy" id="1445552"/>
    <lineage>
        <taxon>Bacteria</taxon>
        <taxon>Pseudomonadati</taxon>
        <taxon>Pseudomonadota</taxon>
        <taxon>Alphaproteobacteria</taxon>
        <taxon>Caulobacterales</taxon>
        <taxon>Caulobacterales incertae sedis</taxon>
        <taxon>Candidatus Phycosocius</taxon>
    </lineage>
</organism>
<dbReference type="Gene3D" id="1.10.530.10">
    <property type="match status" value="1"/>
</dbReference>
<feature type="compositionally biased region" description="Basic and acidic residues" evidence="1">
    <location>
        <begin position="178"/>
        <end position="191"/>
    </location>
</feature>
<sequence>MAGLAFAGLWVGPAVAQTHDMCALLSRNPDWAEAVRSASRTWKVSPGSLLTVIDQESRFNAYAKGAGAVDANSVRNFGFAQANLRTWNWFLRETGRSSGSRSNFALSVDFVGWHFTTMEARTGVKRDHFAPQYLIYKLGEGGYRRGAPTYARRLANRLEQVARSHDEELAACGFEPKPGSDVESAKPDRVTPEPSKSARALPAEAPKPKPKQAVAKPKSDPPAGQSKSQPKTAPKAKPKTAPRTPPAPNSEKPDWILPPAKTKKTPKAD</sequence>
<evidence type="ECO:0000256" key="1">
    <source>
        <dbReference type="SAM" id="MobiDB-lite"/>
    </source>
</evidence>
<dbReference type="Pfam" id="PF19489">
    <property type="entry name" value="SLT_4"/>
    <property type="match status" value="1"/>
</dbReference>
<protein>
    <recommendedName>
        <fullName evidence="2">Transglycosylase SLT domain-containing protein</fullName>
    </recommendedName>
</protein>
<reference evidence="3" key="1">
    <citation type="journal article" date="2018" name="Genome Announc.">
        <title>Draft Genome Sequence of "Candidatus Phycosocius bacilliformis," an Alphaproteobacterial Ectosymbiont of the Hydrocarbon-Producing Green Alga Botryococcus braunii.</title>
        <authorList>
            <person name="Tanabe Y."/>
            <person name="Yamaguchi H."/>
            <person name="Watanabe M.M."/>
        </authorList>
    </citation>
    <scope>NUCLEOTIDE SEQUENCE [LARGE SCALE GENOMIC DNA]</scope>
    <source>
        <strain evidence="3">BOTRYCO-2</strain>
    </source>
</reference>
<dbReference type="SUPFAM" id="SSF53955">
    <property type="entry name" value="Lysozyme-like"/>
    <property type="match status" value="1"/>
</dbReference>
<dbReference type="Proteomes" id="UP000245086">
    <property type="component" value="Unassembled WGS sequence"/>
</dbReference>
<accession>A0A2P2EB59</accession>
<evidence type="ECO:0000259" key="2">
    <source>
        <dbReference type="Pfam" id="PF19489"/>
    </source>
</evidence>
<evidence type="ECO:0000313" key="3">
    <source>
        <dbReference type="EMBL" id="GBF58291.1"/>
    </source>
</evidence>
<dbReference type="InterPro" id="IPR023346">
    <property type="entry name" value="Lysozyme-like_dom_sf"/>
</dbReference>
<feature type="domain" description="Transglycosylase SLT" evidence="2">
    <location>
        <begin position="14"/>
        <end position="172"/>
    </location>
</feature>
<dbReference type="AlphaFoldDB" id="A0A2P2EB59"/>